<evidence type="ECO:0000256" key="1">
    <source>
        <dbReference type="ARBA" id="ARBA00004167"/>
    </source>
</evidence>
<organism evidence="9">
    <name type="scientific">Physcomitrium patens</name>
    <name type="common">Spreading-leaved earth moss</name>
    <name type="synonym">Physcomitrella patens</name>
    <dbReference type="NCBI Taxonomy" id="3218"/>
    <lineage>
        <taxon>Eukaryota</taxon>
        <taxon>Viridiplantae</taxon>
        <taxon>Streptophyta</taxon>
        <taxon>Embryophyta</taxon>
        <taxon>Bryophyta</taxon>
        <taxon>Bryophytina</taxon>
        <taxon>Bryopsida</taxon>
        <taxon>Funariidae</taxon>
        <taxon>Funariales</taxon>
        <taxon>Funariaceae</taxon>
        <taxon>Physcomitrium</taxon>
    </lineage>
</organism>
<proteinExistence type="inferred from homology"/>
<evidence type="ECO:0000256" key="4">
    <source>
        <dbReference type="ARBA" id="ARBA00022679"/>
    </source>
</evidence>
<dbReference type="EMBL" id="ABEU02000008">
    <property type="protein sequence ID" value="PNR49126.1"/>
    <property type="molecule type" value="Genomic_DNA"/>
</dbReference>
<dbReference type="RefSeq" id="XP_024382087.1">
    <property type="nucleotide sequence ID" value="XM_024526319.2"/>
</dbReference>
<dbReference type="EnsemblPlants" id="Pp3c8_1800V3.2">
    <property type="protein sequence ID" value="Pp3c8_1800V3.2"/>
    <property type="gene ID" value="Pp3c8_1800"/>
</dbReference>
<evidence type="ECO:0000256" key="8">
    <source>
        <dbReference type="RuleBase" id="RU366017"/>
    </source>
</evidence>
<reference evidence="10" key="3">
    <citation type="submission" date="2020-12" db="UniProtKB">
        <authorList>
            <consortium name="EnsemblPlants"/>
        </authorList>
    </citation>
    <scope>IDENTIFICATION</scope>
</reference>
<dbReference type="OrthoDB" id="2526284at2759"/>
<evidence type="ECO:0000256" key="3">
    <source>
        <dbReference type="ARBA" id="ARBA00022676"/>
    </source>
</evidence>
<dbReference type="OMA" id="RTIIIMG"/>
<feature type="transmembrane region" description="Helical" evidence="8">
    <location>
        <begin position="41"/>
        <end position="61"/>
    </location>
</feature>
<keyword evidence="7 8" id="KW-0472">Membrane</keyword>
<dbReference type="Gramene" id="Pp3c8_1800V3.2">
    <property type="protein sequence ID" value="Pp3c8_1800V3.2"/>
    <property type="gene ID" value="Pp3c8_1800"/>
</dbReference>
<keyword evidence="4 8" id="KW-0808">Transferase</keyword>
<dbReference type="Gramene" id="Pp3c8_1800V3.3">
    <property type="protein sequence ID" value="Pp3c8_1800V3.3"/>
    <property type="gene ID" value="Pp3c8_1800"/>
</dbReference>
<dbReference type="PANTHER" id="PTHR21461:SF12">
    <property type="entry name" value="GALACTAN BETA-1,4-GALACTOSYLTRANSFERASE GALS2"/>
    <property type="match status" value="1"/>
</dbReference>
<sequence>MDFKDTAARESGKVKEKVGSKEVDCQAAVKFHMSAFSDLRIYLVYVLIAACCFLILLAQLLPLRSLDKSQLPCNDSVSIVSPETNLEFPIDPLSKSFLHENIINKSSLDISKGELRVFKPHGLAMHLFIEMGAYRGGPRVFSVVGLIAKPIQTFHKPPYVCEWVTNVGRTIKGRASKILPDWNYGRLYTVVVITCTFRVDVGVQKEGGELVLQVSYGDQFRQPEKIVVLTERRGQYNATMFDPPYPYDYVYCGSSLYGDVSPQRMREWLAYHAHFFGERSHFMFHDAGGFHPQVWKVLDPWIKKGRVSVQNIQQQEIYDGYYHNQFLVVNDCLFRSRFMANWTFFFDVDEYLHVPPTTTLDKVLNDNPNVTQITFEQVPISNNLCVADNITTDGHARKWAIEKLMYRKVLRSGVRYDRKYAVQARYAAATGVHMSMNMRKGKNMYPKGYKIRYYHYHDTINKREELCQAFVSPQNKTSLQRHQRQNYRLDETLAMTTQLIKDYERRTIGSLPFIV</sequence>
<evidence type="ECO:0000256" key="7">
    <source>
        <dbReference type="ARBA" id="ARBA00023136"/>
    </source>
</evidence>
<comment type="similarity">
    <text evidence="2 8">Belongs to the glycosyltransferase 92 family.</text>
</comment>
<keyword evidence="11" id="KW-1185">Reference proteome</keyword>
<dbReference type="GO" id="GO:0016020">
    <property type="term" value="C:membrane"/>
    <property type="evidence" value="ECO:0007669"/>
    <property type="project" value="UniProtKB-SubCell"/>
</dbReference>
<keyword evidence="6 8" id="KW-1133">Transmembrane helix</keyword>
<name>A0A2K1K5S0_PHYPA</name>
<dbReference type="PaxDb" id="3218-PP1S35_63V6.1"/>
<dbReference type="InterPro" id="IPR008166">
    <property type="entry name" value="Glyco_transf_92"/>
</dbReference>
<protein>
    <recommendedName>
        <fullName evidence="8">Glycosyltransferase family 92 protein</fullName>
        <ecNumber evidence="8">2.4.1.-</ecNumber>
    </recommendedName>
</protein>
<dbReference type="GeneID" id="112285464"/>
<comment type="subcellular location">
    <subcellularLocation>
        <location evidence="1">Membrane</location>
        <topology evidence="1">Single-pass membrane protein</topology>
    </subcellularLocation>
</comment>
<dbReference type="GO" id="GO:0005737">
    <property type="term" value="C:cytoplasm"/>
    <property type="evidence" value="ECO:0000318"/>
    <property type="project" value="GO_Central"/>
</dbReference>
<evidence type="ECO:0000256" key="6">
    <source>
        <dbReference type="ARBA" id="ARBA00022989"/>
    </source>
</evidence>
<keyword evidence="5 8" id="KW-0812">Transmembrane</keyword>
<reference evidence="9 11" key="2">
    <citation type="journal article" date="2018" name="Plant J.">
        <title>The Physcomitrella patens chromosome-scale assembly reveals moss genome structure and evolution.</title>
        <authorList>
            <person name="Lang D."/>
            <person name="Ullrich K.K."/>
            <person name="Murat F."/>
            <person name="Fuchs J."/>
            <person name="Jenkins J."/>
            <person name="Haas F.B."/>
            <person name="Piednoel M."/>
            <person name="Gundlach H."/>
            <person name="Van Bel M."/>
            <person name="Meyberg R."/>
            <person name="Vives C."/>
            <person name="Morata J."/>
            <person name="Symeonidi A."/>
            <person name="Hiss M."/>
            <person name="Muchero W."/>
            <person name="Kamisugi Y."/>
            <person name="Saleh O."/>
            <person name="Blanc G."/>
            <person name="Decker E.L."/>
            <person name="van Gessel N."/>
            <person name="Grimwood J."/>
            <person name="Hayes R.D."/>
            <person name="Graham S.W."/>
            <person name="Gunter L.E."/>
            <person name="McDaniel S.F."/>
            <person name="Hoernstein S.N.W."/>
            <person name="Larsson A."/>
            <person name="Li F.W."/>
            <person name="Perroud P.F."/>
            <person name="Phillips J."/>
            <person name="Ranjan P."/>
            <person name="Rokshar D.S."/>
            <person name="Rothfels C.J."/>
            <person name="Schneider L."/>
            <person name="Shu S."/>
            <person name="Stevenson D.W."/>
            <person name="Thummler F."/>
            <person name="Tillich M."/>
            <person name="Villarreal Aguilar J.C."/>
            <person name="Widiez T."/>
            <person name="Wong G.K."/>
            <person name="Wymore A."/>
            <person name="Zhang Y."/>
            <person name="Zimmer A.D."/>
            <person name="Quatrano R.S."/>
            <person name="Mayer K.F.X."/>
            <person name="Goodstein D."/>
            <person name="Casacuberta J.M."/>
            <person name="Vandepoele K."/>
            <person name="Reski R."/>
            <person name="Cuming A.C."/>
            <person name="Tuskan G.A."/>
            <person name="Maumus F."/>
            <person name="Salse J."/>
            <person name="Schmutz J."/>
            <person name="Rensing S.A."/>
        </authorList>
    </citation>
    <scope>NUCLEOTIDE SEQUENCE [LARGE SCALE GENOMIC DNA]</scope>
    <source>
        <strain evidence="10 11">cv. Gransden 2004</strain>
    </source>
</reference>
<dbReference type="EC" id="2.4.1.-" evidence="8"/>
<keyword evidence="3 8" id="KW-0328">Glycosyltransferase</keyword>
<dbReference type="EnsemblPlants" id="Pp3c8_1800V3.1">
    <property type="protein sequence ID" value="Pp3c8_1800V3.1"/>
    <property type="gene ID" value="Pp3c8_1800"/>
</dbReference>
<evidence type="ECO:0000313" key="9">
    <source>
        <dbReference type="EMBL" id="PNR49126.1"/>
    </source>
</evidence>
<dbReference type="EnsemblPlants" id="Pp3c8_1800V3.3">
    <property type="protein sequence ID" value="Pp3c8_1800V3.3"/>
    <property type="gene ID" value="Pp3c8_1800"/>
</dbReference>
<dbReference type="AlphaFoldDB" id="A0A2K1K5S0"/>
<evidence type="ECO:0000256" key="5">
    <source>
        <dbReference type="ARBA" id="ARBA00022692"/>
    </source>
</evidence>
<dbReference type="PANTHER" id="PTHR21461">
    <property type="entry name" value="GLYCOSYLTRANSFERASE FAMILY 92 PROTEIN"/>
    <property type="match status" value="1"/>
</dbReference>
<dbReference type="Proteomes" id="UP000006727">
    <property type="component" value="Chromosome 8"/>
</dbReference>
<reference evidence="9 11" key="1">
    <citation type="journal article" date="2008" name="Science">
        <title>The Physcomitrella genome reveals evolutionary insights into the conquest of land by plants.</title>
        <authorList>
            <person name="Rensing S."/>
            <person name="Lang D."/>
            <person name="Zimmer A."/>
            <person name="Terry A."/>
            <person name="Salamov A."/>
            <person name="Shapiro H."/>
            <person name="Nishiyama T."/>
            <person name="Perroud P.-F."/>
            <person name="Lindquist E."/>
            <person name="Kamisugi Y."/>
            <person name="Tanahashi T."/>
            <person name="Sakakibara K."/>
            <person name="Fujita T."/>
            <person name="Oishi K."/>
            <person name="Shin-I T."/>
            <person name="Kuroki Y."/>
            <person name="Toyoda A."/>
            <person name="Suzuki Y."/>
            <person name="Hashimoto A."/>
            <person name="Yamaguchi K."/>
            <person name="Sugano A."/>
            <person name="Kohara Y."/>
            <person name="Fujiyama A."/>
            <person name="Anterola A."/>
            <person name="Aoki S."/>
            <person name="Ashton N."/>
            <person name="Barbazuk W.B."/>
            <person name="Barker E."/>
            <person name="Bennetzen J."/>
            <person name="Bezanilla M."/>
            <person name="Blankenship R."/>
            <person name="Cho S.H."/>
            <person name="Dutcher S."/>
            <person name="Estelle M."/>
            <person name="Fawcett J.A."/>
            <person name="Gundlach H."/>
            <person name="Hanada K."/>
            <person name="Heyl A."/>
            <person name="Hicks K.A."/>
            <person name="Hugh J."/>
            <person name="Lohr M."/>
            <person name="Mayer K."/>
            <person name="Melkozernov A."/>
            <person name="Murata T."/>
            <person name="Nelson D."/>
            <person name="Pils B."/>
            <person name="Prigge M."/>
            <person name="Reiss B."/>
            <person name="Renner T."/>
            <person name="Rombauts S."/>
            <person name="Rushton P."/>
            <person name="Sanderfoot A."/>
            <person name="Schween G."/>
            <person name="Shiu S.-H."/>
            <person name="Stueber K."/>
            <person name="Theodoulou F.L."/>
            <person name="Tu H."/>
            <person name="Van de Peer Y."/>
            <person name="Verrier P.J."/>
            <person name="Waters E."/>
            <person name="Wood A."/>
            <person name="Yang L."/>
            <person name="Cove D."/>
            <person name="Cuming A."/>
            <person name="Hasebe M."/>
            <person name="Lucas S."/>
            <person name="Mishler D.B."/>
            <person name="Reski R."/>
            <person name="Grigoriev I."/>
            <person name="Quatrano R.S."/>
            <person name="Boore J.L."/>
        </authorList>
    </citation>
    <scope>NUCLEOTIDE SEQUENCE [LARGE SCALE GENOMIC DNA]</scope>
    <source>
        <strain evidence="10 11">cv. Gransden 2004</strain>
    </source>
</reference>
<evidence type="ECO:0000313" key="10">
    <source>
        <dbReference type="EnsemblPlants" id="Pp3c8_1800V3.1"/>
    </source>
</evidence>
<evidence type="ECO:0000313" key="11">
    <source>
        <dbReference type="Proteomes" id="UP000006727"/>
    </source>
</evidence>
<dbReference type="Pfam" id="PF01697">
    <property type="entry name" value="Glyco_transf_92"/>
    <property type="match status" value="1"/>
</dbReference>
<evidence type="ECO:0000256" key="2">
    <source>
        <dbReference type="ARBA" id="ARBA00007647"/>
    </source>
</evidence>
<dbReference type="GO" id="GO:0016757">
    <property type="term" value="F:glycosyltransferase activity"/>
    <property type="evidence" value="ECO:0000318"/>
    <property type="project" value="GO_Central"/>
</dbReference>
<accession>A0A2K1K5S0</accession>
<gene>
    <name evidence="10" type="primary">LOC112285464</name>
    <name evidence="9" type="ORF">PHYPA_011022</name>
</gene>
<dbReference type="Gramene" id="Pp3c8_1800V3.1">
    <property type="protein sequence ID" value="Pp3c8_1800V3.1"/>
    <property type="gene ID" value="Pp3c8_1800"/>
</dbReference>